<organism evidence="2 3">
    <name type="scientific">Deinococcus rhizophilus</name>
    <dbReference type="NCBI Taxonomy" id="3049544"/>
    <lineage>
        <taxon>Bacteria</taxon>
        <taxon>Thermotogati</taxon>
        <taxon>Deinococcota</taxon>
        <taxon>Deinococci</taxon>
        <taxon>Deinococcales</taxon>
        <taxon>Deinococcaceae</taxon>
        <taxon>Deinococcus</taxon>
    </lineage>
</organism>
<evidence type="ECO:0000259" key="1">
    <source>
        <dbReference type="SMART" id="SM00966"/>
    </source>
</evidence>
<protein>
    <submittedName>
        <fullName evidence="2">AbrB/MazE/SpoVT family DNA-binding domain-containing protein</fullName>
    </submittedName>
</protein>
<dbReference type="SMART" id="SM00966">
    <property type="entry name" value="SpoVT_AbrB"/>
    <property type="match status" value="1"/>
</dbReference>
<keyword evidence="2" id="KW-0238">DNA-binding</keyword>
<name>A0ABT7JJD6_9DEIO</name>
<sequence length="88" mass="10185">MTAPHPLYLKLQQQGRVLIPSEARARLDVKEGDELILLELEDGYKLTSRRLLAQSLYGSLQKTGEMKDRDFTQELLDERRAEAKKKGW</sequence>
<gene>
    <name evidence="2" type="ORF">QOL99_13530</name>
</gene>
<proteinExistence type="predicted"/>
<dbReference type="NCBIfam" id="TIGR01439">
    <property type="entry name" value="lp_hng_hel_AbrB"/>
    <property type="match status" value="1"/>
</dbReference>
<dbReference type="Pfam" id="PF04014">
    <property type="entry name" value="MazE_antitoxin"/>
    <property type="match status" value="1"/>
</dbReference>
<reference evidence="2 3" key="1">
    <citation type="submission" date="2023-05" db="EMBL/GenBank/DDBJ databases">
        <authorList>
            <person name="Gao F."/>
        </authorList>
    </citation>
    <scope>NUCLEOTIDE SEQUENCE [LARGE SCALE GENOMIC DNA]</scope>
    <source>
        <strain evidence="2 3">MIMF12</strain>
    </source>
</reference>
<dbReference type="InterPro" id="IPR007159">
    <property type="entry name" value="SpoVT-AbrB_dom"/>
</dbReference>
<accession>A0ABT7JJD6</accession>
<feature type="domain" description="SpoVT-AbrB" evidence="1">
    <location>
        <begin position="9"/>
        <end position="52"/>
    </location>
</feature>
<dbReference type="Proteomes" id="UP001302059">
    <property type="component" value="Unassembled WGS sequence"/>
</dbReference>
<dbReference type="RefSeq" id="WP_285524577.1">
    <property type="nucleotide sequence ID" value="NZ_JASNGB010000157.1"/>
</dbReference>
<dbReference type="Gene3D" id="2.10.260.10">
    <property type="match status" value="1"/>
</dbReference>
<evidence type="ECO:0000313" key="2">
    <source>
        <dbReference type="EMBL" id="MDL2345165.1"/>
    </source>
</evidence>
<evidence type="ECO:0000313" key="3">
    <source>
        <dbReference type="Proteomes" id="UP001302059"/>
    </source>
</evidence>
<dbReference type="GO" id="GO:0003677">
    <property type="term" value="F:DNA binding"/>
    <property type="evidence" value="ECO:0007669"/>
    <property type="project" value="UniProtKB-KW"/>
</dbReference>
<dbReference type="EMBL" id="JASNGB010000157">
    <property type="protein sequence ID" value="MDL2345165.1"/>
    <property type="molecule type" value="Genomic_DNA"/>
</dbReference>
<keyword evidence="3" id="KW-1185">Reference proteome</keyword>
<comment type="caution">
    <text evidence="2">The sequence shown here is derived from an EMBL/GenBank/DDBJ whole genome shotgun (WGS) entry which is preliminary data.</text>
</comment>
<dbReference type="InterPro" id="IPR037914">
    <property type="entry name" value="SpoVT-AbrB_sf"/>
</dbReference>
<dbReference type="SUPFAM" id="SSF89447">
    <property type="entry name" value="AbrB/MazE/MraZ-like"/>
    <property type="match status" value="1"/>
</dbReference>